<dbReference type="EMBL" id="CP002057">
    <property type="protein sequence ID" value="ADI37066.1"/>
    <property type="molecule type" value="Genomic_DNA"/>
</dbReference>
<dbReference type="InterPro" id="IPR003795">
    <property type="entry name" value="DUF192"/>
</dbReference>
<dbReference type="Gene3D" id="2.60.120.1140">
    <property type="entry name" value="Protein of unknown function DUF192"/>
    <property type="match status" value="1"/>
</dbReference>
<dbReference type="PANTHER" id="PTHR37953">
    <property type="entry name" value="UPF0127 PROTEIN MJ1496"/>
    <property type="match status" value="1"/>
</dbReference>
<organism evidence="1 2">
    <name type="scientific">Methanococcus voltae (strain ATCC BAA-1334 / A3)</name>
    <dbReference type="NCBI Taxonomy" id="456320"/>
    <lineage>
        <taxon>Archaea</taxon>
        <taxon>Methanobacteriati</taxon>
        <taxon>Methanobacteriota</taxon>
        <taxon>Methanomada group</taxon>
        <taxon>Methanococci</taxon>
        <taxon>Methanococcales</taxon>
        <taxon>Methanococcaceae</taxon>
        <taxon>Methanococcus</taxon>
    </lineage>
</organism>
<keyword evidence="2" id="KW-1185">Reference proteome</keyword>
<gene>
    <name evidence="1" type="ordered locus">Mvol_1410</name>
</gene>
<dbReference type="eggNOG" id="arCOG03113">
    <property type="taxonomic scope" value="Archaea"/>
</dbReference>
<reference evidence="1 2" key="1">
    <citation type="submission" date="2010-05" db="EMBL/GenBank/DDBJ databases">
        <title>Complete sequence of Methanococcus voltae A3.</title>
        <authorList>
            <consortium name="US DOE Joint Genome Institute"/>
            <person name="Lucas S."/>
            <person name="Copeland A."/>
            <person name="Lapidus A."/>
            <person name="Cheng J.-F."/>
            <person name="Bruce D."/>
            <person name="Goodwin L."/>
            <person name="Pitluck S."/>
            <person name="Lowry S."/>
            <person name="Clum A."/>
            <person name="Land M."/>
            <person name="Hauser L."/>
            <person name="Kyrpides N."/>
            <person name="Mikhailova N."/>
            <person name="Whitman W.B."/>
            <person name="Woyke T."/>
        </authorList>
    </citation>
    <scope>NUCLEOTIDE SEQUENCE [LARGE SCALE GENOMIC DNA]</scope>
    <source>
        <strain evidence="2">ATCC BAA-1334 / A3</strain>
    </source>
</reference>
<dbReference type="HOGENOM" id="CLU_1792169_0_0_2"/>
<dbReference type="KEGG" id="mvo:Mvol_1410"/>
<dbReference type="InParanoid" id="D7DVA6"/>
<proteinExistence type="predicted"/>
<name>D7DVA6_METV3</name>
<dbReference type="STRING" id="456320.Mvol_1410"/>
<dbReference type="Proteomes" id="UP000007722">
    <property type="component" value="Chromosome"/>
</dbReference>
<dbReference type="PANTHER" id="PTHR37953:SF1">
    <property type="entry name" value="UPF0127 PROTEIN MJ1496"/>
    <property type="match status" value="1"/>
</dbReference>
<dbReference type="Pfam" id="PF02643">
    <property type="entry name" value="DUF192"/>
    <property type="match status" value="1"/>
</dbReference>
<evidence type="ECO:0000313" key="1">
    <source>
        <dbReference type="EMBL" id="ADI37066.1"/>
    </source>
</evidence>
<sequence>MSNSNKDCFEDNYYKILDDNILNNEFPKVTIFDNLMENNVKNDINNNKTLKINGKNFKVLYASNFVDRALGLMFRDINYDEALVFKYIFRKIHVHTCFMKYPIYIIFLNDDKVVDFTYLKPWSTYQSKEYSNMMVEFKDASLKN</sequence>
<dbReference type="AlphaFoldDB" id="D7DVA6"/>
<dbReference type="InterPro" id="IPR038695">
    <property type="entry name" value="Saro_0823-like_sf"/>
</dbReference>
<protein>
    <recommendedName>
        <fullName evidence="3">DUF192 domain-containing protein</fullName>
    </recommendedName>
</protein>
<accession>D7DVA6</accession>
<evidence type="ECO:0008006" key="3">
    <source>
        <dbReference type="Google" id="ProtNLM"/>
    </source>
</evidence>
<evidence type="ECO:0000313" key="2">
    <source>
        <dbReference type="Proteomes" id="UP000007722"/>
    </source>
</evidence>